<dbReference type="InterPro" id="IPR036390">
    <property type="entry name" value="WH_DNA-bd_sf"/>
</dbReference>
<dbReference type="KEGG" id="bdr:115066544"/>
<keyword evidence="2 3" id="KW-0238">DNA-binding</keyword>
<accession>A0A8N4L4Q2</accession>
<dbReference type="PANTHER" id="PTHR11849:SF289">
    <property type="entry name" value="ETS-LIKE PROTEIN POINTED"/>
    <property type="match status" value="1"/>
</dbReference>
<protein>
    <submittedName>
        <fullName evidence="7">ETS-like protein pointed isoform X2</fullName>
    </submittedName>
</protein>
<evidence type="ECO:0000256" key="3">
    <source>
        <dbReference type="RuleBase" id="RU004019"/>
    </source>
</evidence>
<evidence type="ECO:0000259" key="5">
    <source>
        <dbReference type="PROSITE" id="PS50061"/>
    </source>
</evidence>
<evidence type="ECO:0000313" key="7">
    <source>
        <dbReference type="RefSeq" id="XP_029408543.2"/>
    </source>
</evidence>
<gene>
    <name evidence="7" type="primary">LOC115066544</name>
</gene>
<dbReference type="GO" id="GO:0005634">
    <property type="term" value="C:nucleus"/>
    <property type="evidence" value="ECO:0007669"/>
    <property type="project" value="UniProtKB-SubCell"/>
</dbReference>
<dbReference type="InterPro" id="IPR046328">
    <property type="entry name" value="ETS_fam"/>
</dbReference>
<dbReference type="PRINTS" id="PR00454">
    <property type="entry name" value="ETSDOMAIN"/>
</dbReference>
<dbReference type="OrthoDB" id="10067219at2759"/>
<dbReference type="PROSITE" id="PS00346">
    <property type="entry name" value="ETS_DOMAIN_2"/>
    <property type="match status" value="1"/>
</dbReference>
<dbReference type="PROSITE" id="PS50061">
    <property type="entry name" value="ETS_DOMAIN_3"/>
    <property type="match status" value="1"/>
</dbReference>
<dbReference type="PROSITE" id="PS00345">
    <property type="entry name" value="ETS_DOMAIN_1"/>
    <property type="match status" value="1"/>
</dbReference>
<dbReference type="GO" id="GO:0000981">
    <property type="term" value="F:DNA-binding transcription factor activity, RNA polymerase II-specific"/>
    <property type="evidence" value="ECO:0007669"/>
    <property type="project" value="TreeGrafter"/>
</dbReference>
<dbReference type="RefSeq" id="XP_029408543.2">
    <property type="nucleotide sequence ID" value="XM_029552683.2"/>
</dbReference>
<dbReference type="GO" id="GO:0030154">
    <property type="term" value="P:cell differentiation"/>
    <property type="evidence" value="ECO:0007669"/>
    <property type="project" value="TreeGrafter"/>
</dbReference>
<feature type="region of interest" description="Disordered" evidence="4">
    <location>
        <begin position="442"/>
        <end position="475"/>
    </location>
</feature>
<keyword evidence="3" id="KW-0539">Nucleus</keyword>
<feature type="compositionally biased region" description="Low complexity" evidence="4">
    <location>
        <begin position="188"/>
        <end position="248"/>
    </location>
</feature>
<proteinExistence type="inferred from homology"/>
<comment type="subcellular location">
    <subcellularLocation>
        <location evidence="3">Nucleus</location>
    </subcellularLocation>
</comment>
<evidence type="ECO:0000256" key="4">
    <source>
        <dbReference type="SAM" id="MobiDB-lite"/>
    </source>
</evidence>
<feature type="region of interest" description="Disordered" evidence="4">
    <location>
        <begin position="342"/>
        <end position="420"/>
    </location>
</feature>
<sequence length="723" mass="78782">MPPSAFLVGSTISTTAKTAAAAATATATSSSSNGICNARSTPTKYTILTPATTPKLLSPIKNTSSTCSSPSLSPQALQARYAACSPTSAHKYINNNNNNHNNNNNCQTVQNYNYLSATTQQQQQHQQQLQQDQLEQQYLQLQQYQAQQQLKRSTPQKMVLQSYENYTSYHLPAHHQHAAHALTHQLSLPQSHQQHQAQQQQQHQQQAQQHQPQSQHQQQTHQYQQQSPQHQQQQQQQHLQQQGLQSMTQHHRLSGGSTGSASVSSSSSSGGASTTAAGLGGGSTSGLSTAASSLLDSPNPTASSLGIGYFNDMATNYVGDYSSPHHPTANSYYTDIDANFFSQGYSSNPHDHSNNSPPPQTQQQTQNANNNGGSLLSHAQQQQQQQQSQQSNPAANSNASGVNANQSTGPTPNHNNNNSANMNYMHVALRNSAAAAALYSQHQMKEEPGTQNTSSYSSLGSGSSNGQTDPADLSVSSVYGLPPHLAGAAAAAAVAAATGVHYDDNDYHSTISSQEHPSYQDSGADFYGLAVANNEQKYNAYGRSPFPDSYASEYGSYDPTRFSSMSGQSPADQWGVHHAGQHSAAYMNTMSLEKALMGAYPMQGGVPCFTGSGPIQLWQFLLELLMDKTCQGFISWTGDGWEFKLTDPDEVARRWGIRKNKPKMNYEKLSRGLRYYYDKNIIHKTAGKRYVYKFVCDLQNLIGYTPEELCAKYDLKTDKKDDD</sequence>
<dbReference type="Gene3D" id="1.10.10.10">
    <property type="entry name" value="Winged helix-like DNA-binding domain superfamily/Winged helix DNA-binding domain"/>
    <property type="match status" value="1"/>
</dbReference>
<dbReference type="Proteomes" id="UP001652620">
    <property type="component" value="Chromosome 2"/>
</dbReference>
<organism evidence="6 7">
    <name type="scientific">Bactrocera dorsalis</name>
    <name type="common">Oriental fruit fly</name>
    <name type="synonym">Dacus dorsalis</name>
    <dbReference type="NCBI Taxonomy" id="27457"/>
    <lineage>
        <taxon>Eukaryota</taxon>
        <taxon>Metazoa</taxon>
        <taxon>Ecdysozoa</taxon>
        <taxon>Arthropoda</taxon>
        <taxon>Hexapoda</taxon>
        <taxon>Insecta</taxon>
        <taxon>Pterygota</taxon>
        <taxon>Neoptera</taxon>
        <taxon>Endopterygota</taxon>
        <taxon>Diptera</taxon>
        <taxon>Brachycera</taxon>
        <taxon>Muscomorpha</taxon>
        <taxon>Tephritoidea</taxon>
        <taxon>Tephritidae</taxon>
        <taxon>Bactrocera</taxon>
        <taxon>Bactrocera</taxon>
    </lineage>
</organism>
<feature type="compositionally biased region" description="Low complexity" evidence="4">
    <location>
        <begin position="361"/>
        <end position="371"/>
    </location>
</feature>
<feature type="compositionally biased region" description="Low complexity" evidence="4">
    <location>
        <begin position="285"/>
        <end position="295"/>
    </location>
</feature>
<dbReference type="GO" id="GO:0043565">
    <property type="term" value="F:sequence-specific DNA binding"/>
    <property type="evidence" value="ECO:0007669"/>
    <property type="project" value="InterPro"/>
</dbReference>
<dbReference type="InterPro" id="IPR036388">
    <property type="entry name" value="WH-like_DNA-bd_sf"/>
</dbReference>
<feature type="compositionally biased region" description="Low complexity" evidence="4">
    <location>
        <begin position="379"/>
        <end position="420"/>
    </location>
</feature>
<feature type="domain" description="ETS" evidence="5">
    <location>
        <begin position="615"/>
        <end position="695"/>
    </location>
</feature>
<dbReference type="Pfam" id="PF00178">
    <property type="entry name" value="Ets"/>
    <property type="match status" value="1"/>
</dbReference>
<feature type="compositionally biased region" description="Low complexity" evidence="4">
    <location>
        <begin position="454"/>
        <end position="466"/>
    </location>
</feature>
<keyword evidence="6" id="KW-1185">Reference proteome</keyword>
<dbReference type="SMART" id="SM00413">
    <property type="entry name" value="ETS"/>
    <property type="match status" value="1"/>
</dbReference>
<dbReference type="AlphaFoldDB" id="A0A8N4L4Q2"/>
<dbReference type="InterPro" id="IPR000418">
    <property type="entry name" value="Ets_dom"/>
</dbReference>
<evidence type="ECO:0000313" key="6">
    <source>
        <dbReference type="Proteomes" id="UP001652620"/>
    </source>
</evidence>
<name>A0A8N4L4Q2_BACDO</name>
<dbReference type="SUPFAM" id="SSF46785">
    <property type="entry name" value="Winged helix' DNA-binding domain"/>
    <property type="match status" value="1"/>
</dbReference>
<feature type="region of interest" description="Disordered" evidence="4">
    <location>
        <begin position="188"/>
        <end position="297"/>
    </location>
</feature>
<comment type="similarity">
    <text evidence="1 3">Belongs to the ETS family.</text>
</comment>
<dbReference type="PANTHER" id="PTHR11849">
    <property type="entry name" value="ETS"/>
    <property type="match status" value="1"/>
</dbReference>
<reference evidence="7" key="2">
    <citation type="submission" date="2025-08" db="UniProtKB">
        <authorList>
            <consortium name="RefSeq"/>
        </authorList>
    </citation>
    <scope>IDENTIFICATION</scope>
    <source>
        <tissue evidence="7">Adult</tissue>
    </source>
</reference>
<evidence type="ECO:0000256" key="1">
    <source>
        <dbReference type="ARBA" id="ARBA00005562"/>
    </source>
</evidence>
<evidence type="ECO:0000256" key="2">
    <source>
        <dbReference type="ARBA" id="ARBA00023125"/>
    </source>
</evidence>
<feature type="compositionally biased region" description="Low complexity" evidence="4">
    <location>
        <begin position="259"/>
        <end position="277"/>
    </location>
</feature>
<reference evidence="6" key="1">
    <citation type="submission" date="2025-05" db="UniProtKB">
        <authorList>
            <consortium name="RefSeq"/>
        </authorList>
    </citation>
    <scope>NUCLEOTIDE SEQUENCE [LARGE SCALE GENOMIC DNA]</scope>
</reference>
<dbReference type="GeneID" id="115066544"/>